<feature type="compositionally biased region" description="Low complexity" evidence="1">
    <location>
        <begin position="159"/>
        <end position="174"/>
    </location>
</feature>
<name>A0A1D3CR39_9EIME</name>
<keyword evidence="2" id="KW-0255">Endonuclease</keyword>
<dbReference type="Proteomes" id="UP000095192">
    <property type="component" value="Unassembled WGS sequence"/>
</dbReference>
<evidence type="ECO:0000313" key="3">
    <source>
        <dbReference type="Proteomes" id="UP000095192"/>
    </source>
</evidence>
<feature type="compositionally biased region" description="Polar residues" evidence="1">
    <location>
        <begin position="98"/>
        <end position="114"/>
    </location>
</feature>
<dbReference type="VEuPathDB" id="ToxoDB:cyc_04435"/>
<dbReference type="PANTHER" id="PTHR16320">
    <property type="entry name" value="SPHINGOMYELINASE FAMILY MEMBER"/>
    <property type="match status" value="1"/>
</dbReference>
<dbReference type="PANTHER" id="PTHR16320:SF23">
    <property type="entry name" value="SPHINGOMYELINASE C 1"/>
    <property type="match status" value="1"/>
</dbReference>
<feature type="region of interest" description="Disordered" evidence="1">
    <location>
        <begin position="98"/>
        <end position="213"/>
    </location>
</feature>
<feature type="region of interest" description="Disordered" evidence="1">
    <location>
        <begin position="473"/>
        <end position="493"/>
    </location>
</feature>
<dbReference type="GO" id="GO:0004767">
    <property type="term" value="F:sphingomyelin phosphodiesterase activity"/>
    <property type="evidence" value="ECO:0007669"/>
    <property type="project" value="InterPro"/>
</dbReference>
<reference evidence="2 3" key="1">
    <citation type="journal article" date="2016" name="BMC Genomics">
        <title>Comparative genomics reveals Cyclospora cayetanensis possesses coccidia-like metabolism and invasion components but unique surface antigens.</title>
        <authorList>
            <person name="Liu S."/>
            <person name="Wang L."/>
            <person name="Zheng H."/>
            <person name="Xu Z."/>
            <person name="Roellig D.M."/>
            <person name="Li N."/>
            <person name="Frace M.A."/>
            <person name="Tang K."/>
            <person name="Arrowood M.J."/>
            <person name="Moss D.M."/>
            <person name="Zhang L."/>
            <person name="Feng Y."/>
            <person name="Xiao L."/>
        </authorList>
    </citation>
    <scope>NUCLEOTIDE SEQUENCE [LARGE SCALE GENOMIC DNA]</scope>
    <source>
        <strain evidence="2 3">CHN_HEN01</strain>
    </source>
</reference>
<dbReference type="InterPro" id="IPR038772">
    <property type="entry name" value="Sph/SMPD2-like"/>
</dbReference>
<evidence type="ECO:0000313" key="2">
    <source>
        <dbReference type="EMBL" id="OEH73665.1"/>
    </source>
</evidence>
<protein>
    <submittedName>
        <fullName evidence="2">Endonuclease exonuclease phosphatase domain-containing protein</fullName>
    </submittedName>
</protein>
<comment type="caution">
    <text evidence="2">The sequence shown here is derived from an EMBL/GenBank/DDBJ whole genome shotgun (WGS) entry which is preliminary data.</text>
</comment>
<sequence length="688" mass="73641">MMHPDEPESSSPSVPGATVCPTIYVNTTEQHTGTSGKRISFCVPSSFLLSSSAAPPAEGASLLLLMQYAARLPQPGVNQHAVQSTAAVQLFSVPKGFQSQGPRIQGSGNDSWSTRGRGKFSGAPGGSVRVAKATSKGTFSRNPRGHRTKAKFPHAVVTRASARSSQAQACGGAADNKQIARERGREQGGEVDKQEQSEETQAAEGASPSPPLEARRSTYFSICLNASPDELTVVSYNLRMESGCCSLDDNWKRREAALSRFLLALEDAHHPDVIILQGAFAGSTQRLLKTLVREEPMFPFQTRVVGGDAGCCKAGNEEGGCSCGSCWFCLPFPTRKKALKNGKGSPAAFVMNNGWDSVCGSYSRLRGNGGLVVISKWPVLRRHAFIFPSSAYPYSLSNMGAALVQIEKCGKVYNLLAMQLQPGAAYNDVRVAQVKEVMAWVRTGMEDAEKVEFASCDIDGAFDSSTVASTRSESSVITAERAGSTDASTQTMTGLPELESKWTSASPGGKEVHTICRGREVGLPKGILKATDPLIIGGNLNFRFGEDRAALAEALGPDGFNANLALEDASFAQPNFDTVANDTCYESQGCPKEPSQELLDYLLIHSEHAGRVARGQRTLIDPSPEKILFRSLALGCMPCSAIEVRHKAAPRLPFCIRGGNEKMQKQEQEGTVSITGCAYHPSSVRTND</sequence>
<feature type="compositionally biased region" description="Basic and acidic residues" evidence="1">
    <location>
        <begin position="178"/>
        <end position="196"/>
    </location>
</feature>
<accession>A0A1D3CR39</accession>
<organism evidence="2 3">
    <name type="scientific">Cyclospora cayetanensis</name>
    <dbReference type="NCBI Taxonomy" id="88456"/>
    <lineage>
        <taxon>Eukaryota</taxon>
        <taxon>Sar</taxon>
        <taxon>Alveolata</taxon>
        <taxon>Apicomplexa</taxon>
        <taxon>Conoidasida</taxon>
        <taxon>Coccidia</taxon>
        <taxon>Eucoccidiorida</taxon>
        <taxon>Eimeriorina</taxon>
        <taxon>Eimeriidae</taxon>
        <taxon>Cyclospora</taxon>
    </lineage>
</organism>
<gene>
    <name evidence="2" type="ORF">cyc_04435</name>
</gene>
<keyword evidence="2" id="KW-0269">Exonuclease</keyword>
<dbReference type="InterPro" id="IPR036691">
    <property type="entry name" value="Endo/exonu/phosph_ase_sf"/>
</dbReference>
<dbReference type="AlphaFoldDB" id="A0A1D3CR39"/>
<keyword evidence="3" id="KW-1185">Reference proteome</keyword>
<keyword evidence="2" id="KW-0540">Nuclease</keyword>
<evidence type="ECO:0000256" key="1">
    <source>
        <dbReference type="SAM" id="MobiDB-lite"/>
    </source>
</evidence>
<feature type="compositionally biased region" description="Basic residues" evidence="1">
    <location>
        <begin position="143"/>
        <end position="152"/>
    </location>
</feature>
<proteinExistence type="predicted"/>
<dbReference type="VEuPathDB" id="ToxoDB:LOC34620970"/>
<dbReference type="Gene3D" id="3.60.10.10">
    <property type="entry name" value="Endonuclease/exonuclease/phosphatase"/>
    <property type="match status" value="1"/>
</dbReference>
<dbReference type="SUPFAM" id="SSF56219">
    <property type="entry name" value="DNase I-like"/>
    <property type="match status" value="1"/>
</dbReference>
<dbReference type="InParanoid" id="A0A1D3CR39"/>
<dbReference type="EMBL" id="JROU02002258">
    <property type="protein sequence ID" value="OEH73665.1"/>
    <property type="molecule type" value="Genomic_DNA"/>
</dbReference>
<dbReference type="GO" id="GO:0004527">
    <property type="term" value="F:exonuclease activity"/>
    <property type="evidence" value="ECO:0007669"/>
    <property type="project" value="UniProtKB-KW"/>
</dbReference>
<keyword evidence="2" id="KW-0378">Hydrolase</keyword>
<dbReference type="GO" id="GO:0004519">
    <property type="term" value="F:endonuclease activity"/>
    <property type="evidence" value="ECO:0007669"/>
    <property type="project" value="UniProtKB-KW"/>
</dbReference>